<keyword evidence="3" id="KW-1185">Reference proteome</keyword>
<comment type="caution">
    <text evidence="2">The sequence shown here is derived from an EMBL/GenBank/DDBJ whole genome shotgun (WGS) entry which is preliminary data.</text>
</comment>
<feature type="region of interest" description="Disordered" evidence="1">
    <location>
        <begin position="187"/>
        <end position="227"/>
    </location>
</feature>
<dbReference type="AlphaFoldDB" id="A0A9P4V494"/>
<dbReference type="OrthoDB" id="3789491at2759"/>
<sequence length="227" mass="24009">MTSTVGDFLFQKLSEKGVTRLLGSGHASVFMGSIQRNHLAYADLQHSISRPRSGEVGAFVCHEDSISAYISQGRYYFPSGPAVYIVEQSSAQFRDTTSLAAQYGFSVAVSITSPTTAASQIGRALDTMMYYSKPVYIGISLAVAAQPLSTTWSYAASGTSSATPTSQASYSQTSSPPYFTAIAKPASASPQYDPTAAQAAESELSPDEVQNAANAGQSPDCPLVRFH</sequence>
<proteinExistence type="predicted"/>
<dbReference type="EMBL" id="ML996116">
    <property type="protein sequence ID" value="KAF2737489.1"/>
    <property type="molecule type" value="Genomic_DNA"/>
</dbReference>
<dbReference type="Proteomes" id="UP000799444">
    <property type="component" value="Unassembled WGS sequence"/>
</dbReference>
<gene>
    <name evidence="2" type="ORF">EJ04DRAFT_550633</name>
</gene>
<evidence type="ECO:0000313" key="2">
    <source>
        <dbReference type="EMBL" id="KAF2737489.1"/>
    </source>
</evidence>
<organism evidence="2 3">
    <name type="scientific">Polyplosphaeria fusca</name>
    <dbReference type="NCBI Taxonomy" id="682080"/>
    <lineage>
        <taxon>Eukaryota</taxon>
        <taxon>Fungi</taxon>
        <taxon>Dikarya</taxon>
        <taxon>Ascomycota</taxon>
        <taxon>Pezizomycotina</taxon>
        <taxon>Dothideomycetes</taxon>
        <taxon>Pleosporomycetidae</taxon>
        <taxon>Pleosporales</taxon>
        <taxon>Tetraplosphaeriaceae</taxon>
        <taxon>Polyplosphaeria</taxon>
    </lineage>
</organism>
<evidence type="ECO:0000256" key="1">
    <source>
        <dbReference type="SAM" id="MobiDB-lite"/>
    </source>
</evidence>
<evidence type="ECO:0000313" key="3">
    <source>
        <dbReference type="Proteomes" id="UP000799444"/>
    </source>
</evidence>
<name>A0A9P4V494_9PLEO</name>
<reference evidence="2" key="1">
    <citation type="journal article" date="2020" name="Stud. Mycol.">
        <title>101 Dothideomycetes genomes: a test case for predicting lifestyles and emergence of pathogens.</title>
        <authorList>
            <person name="Haridas S."/>
            <person name="Albert R."/>
            <person name="Binder M."/>
            <person name="Bloem J."/>
            <person name="Labutti K."/>
            <person name="Salamov A."/>
            <person name="Andreopoulos B."/>
            <person name="Baker S."/>
            <person name="Barry K."/>
            <person name="Bills G."/>
            <person name="Bluhm B."/>
            <person name="Cannon C."/>
            <person name="Castanera R."/>
            <person name="Culley D."/>
            <person name="Daum C."/>
            <person name="Ezra D."/>
            <person name="Gonzalez J."/>
            <person name="Henrissat B."/>
            <person name="Kuo A."/>
            <person name="Liang C."/>
            <person name="Lipzen A."/>
            <person name="Lutzoni F."/>
            <person name="Magnuson J."/>
            <person name="Mondo S."/>
            <person name="Nolan M."/>
            <person name="Ohm R."/>
            <person name="Pangilinan J."/>
            <person name="Park H.-J."/>
            <person name="Ramirez L."/>
            <person name="Alfaro M."/>
            <person name="Sun H."/>
            <person name="Tritt A."/>
            <person name="Yoshinaga Y."/>
            <person name="Zwiers L.-H."/>
            <person name="Turgeon B."/>
            <person name="Goodwin S."/>
            <person name="Spatafora J."/>
            <person name="Crous P."/>
            <person name="Grigoriev I."/>
        </authorList>
    </citation>
    <scope>NUCLEOTIDE SEQUENCE</scope>
    <source>
        <strain evidence="2">CBS 125425</strain>
    </source>
</reference>
<accession>A0A9P4V494</accession>
<protein>
    <submittedName>
        <fullName evidence="2">Uncharacterized protein</fullName>
    </submittedName>
</protein>